<dbReference type="AlphaFoldDB" id="A0A090GH09"/>
<organism evidence="1 2">
    <name type="scientific">Mesorhizobium plurifarium</name>
    <dbReference type="NCBI Taxonomy" id="69974"/>
    <lineage>
        <taxon>Bacteria</taxon>
        <taxon>Pseudomonadati</taxon>
        <taxon>Pseudomonadota</taxon>
        <taxon>Alphaproteobacteria</taxon>
        <taxon>Hyphomicrobiales</taxon>
        <taxon>Phyllobacteriaceae</taxon>
        <taxon>Mesorhizobium</taxon>
    </lineage>
</organism>
<dbReference type="Proteomes" id="UP000046122">
    <property type="component" value="Unassembled WGS sequence"/>
</dbReference>
<name>A0A090GH09_MESPL</name>
<gene>
    <name evidence="1" type="ORF">MPL3365_70249</name>
</gene>
<evidence type="ECO:0000313" key="2">
    <source>
        <dbReference type="Proteomes" id="UP000046122"/>
    </source>
</evidence>
<sequence length="73" mass="7803">MLASYNRGHGCAPGMDNSKPLAFRAGARLATLEIAKIVHGCRVPSSRLVARALQLRMEVCSKVAGRDRLLGSP</sequence>
<proteinExistence type="predicted"/>
<dbReference type="EMBL" id="CCNE01000065">
    <property type="protein sequence ID" value="CDX62095.1"/>
    <property type="molecule type" value="Genomic_DNA"/>
</dbReference>
<reference evidence="1 2" key="1">
    <citation type="submission" date="2014-08" db="EMBL/GenBank/DDBJ databases">
        <authorList>
            <person name="Moulin Lionel"/>
        </authorList>
    </citation>
    <scope>NUCLEOTIDE SEQUENCE [LARGE SCALE GENOMIC DNA]</scope>
</reference>
<evidence type="ECO:0000313" key="1">
    <source>
        <dbReference type="EMBL" id="CDX62095.1"/>
    </source>
</evidence>
<protein>
    <submittedName>
        <fullName evidence="1">Uncharacterized protein</fullName>
    </submittedName>
</protein>
<accession>A0A090GH09</accession>